<sequence length="220" mass="23471">MRGSIVTLAVGLFDLATYGIPGALHLSLIVYVLVRLDVIEPASLTSAPSVLLVIGAAVVSYLLGHLTYPVSASLDKLAPRRNWTADDARHEFVARVPASRDRPFVHADTSVLLAAVELHDKEAAGEITRLQGAGLMLRNSALALAFAFLVAVAEAVAGPHRVLSGGCAALLLAGLAAAIGHGRRVRHWDRLKTLEMCFWVPDIDDAFDSGRRGGRAGRRR</sequence>
<accession>A0ABP6JNT8</accession>
<evidence type="ECO:0000313" key="2">
    <source>
        <dbReference type="EMBL" id="GAA2937207.1"/>
    </source>
</evidence>
<gene>
    <name evidence="2" type="ORF">GCM10010478_43430</name>
</gene>
<comment type="caution">
    <text evidence="2">The sequence shown here is derived from an EMBL/GenBank/DDBJ whole genome shotgun (WGS) entry which is preliminary data.</text>
</comment>
<proteinExistence type="predicted"/>
<name>A0ABP6JNT8_9ACTN</name>
<reference evidence="3" key="1">
    <citation type="journal article" date="2019" name="Int. J. Syst. Evol. Microbiol.">
        <title>The Global Catalogue of Microorganisms (GCM) 10K type strain sequencing project: providing services to taxonomists for standard genome sequencing and annotation.</title>
        <authorList>
            <consortium name="The Broad Institute Genomics Platform"/>
            <consortium name="The Broad Institute Genome Sequencing Center for Infectious Disease"/>
            <person name="Wu L."/>
            <person name="Ma J."/>
        </authorList>
    </citation>
    <scope>NUCLEOTIDE SEQUENCE [LARGE SCALE GENOMIC DNA]</scope>
    <source>
        <strain evidence="3">JCM 9650</strain>
    </source>
</reference>
<keyword evidence="3" id="KW-1185">Reference proteome</keyword>
<feature type="transmembrane region" description="Helical" evidence="1">
    <location>
        <begin position="139"/>
        <end position="157"/>
    </location>
</feature>
<feature type="transmembrane region" description="Helical" evidence="1">
    <location>
        <begin position="163"/>
        <end position="182"/>
    </location>
</feature>
<protein>
    <recommendedName>
        <fullName evidence="4">Integral membrane protein</fullName>
    </recommendedName>
</protein>
<keyword evidence="1" id="KW-0472">Membrane</keyword>
<dbReference type="EMBL" id="BAAAVA010000056">
    <property type="protein sequence ID" value="GAA2937207.1"/>
    <property type="molecule type" value="Genomic_DNA"/>
</dbReference>
<feature type="transmembrane region" description="Helical" evidence="1">
    <location>
        <begin position="12"/>
        <end position="34"/>
    </location>
</feature>
<keyword evidence="1" id="KW-1133">Transmembrane helix</keyword>
<keyword evidence="1" id="KW-0812">Transmembrane</keyword>
<feature type="transmembrane region" description="Helical" evidence="1">
    <location>
        <begin position="46"/>
        <end position="64"/>
    </location>
</feature>
<organism evidence="2 3">
    <name type="scientific">Streptomyces erythrogriseus</name>
    <dbReference type="NCBI Taxonomy" id="284027"/>
    <lineage>
        <taxon>Bacteria</taxon>
        <taxon>Bacillati</taxon>
        <taxon>Actinomycetota</taxon>
        <taxon>Actinomycetes</taxon>
        <taxon>Kitasatosporales</taxon>
        <taxon>Streptomycetaceae</taxon>
        <taxon>Streptomyces</taxon>
        <taxon>Streptomyces griseoincarnatus group</taxon>
    </lineage>
</organism>
<dbReference type="Proteomes" id="UP001501423">
    <property type="component" value="Unassembled WGS sequence"/>
</dbReference>
<evidence type="ECO:0000313" key="3">
    <source>
        <dbReference type="Proteomes" id="UP001501423"/>
    </source>
</evidence>
<evidence type="ECO:0008006" key="4">
    <source>
        <dbReference type="Google" id="ProtNLM"/>
    </source>
</evidence>
<evidence type="ECO:0000256" key="1">
    <source>
        <dbReference type="SAM" id="Phobius"/>
    </source>
</evidence>